<protein>
    <submittedName>
        <fullName evidence="1">Genomic scaffold, ProqFM164S03</fullName>
    </submittedName>
</protein>
<organism evidence="1 2">
    <name type="scientific">Penicillium roqueforti (strain FM164)</name>
    <dbReference type="NCBI Taxonomy" id="1365484"/>
    <lineage>
        <taxon>Eukaryota</taxon>
        <taxon>Fungi</taxon>
        <taxon>Dikarya</taxon>
        <taxon>Ascomycota</taxon>
        <taxon>Pezizomycotina</taxon>
        <taxon>Eurotiomycetes</taxon>
        <taxon>Eurotiomycetidae</taxon>
        <taxon>Eurotiales</taxon>
        <taxon>Aspergillaceae</taxon>
        <taxon>Penicillium</taxon>
    </lineage>
</organism>
<evidence type="ECO:0000313" key="1">
    <source>
        <dbReference type="EMBL" id="CDM34469.1"/>
    </source>
</evidence>
<accession>W6QJS2</accession>
<dbReference type="Proteomes" id="UP000030686">
    <property type="component" value="Unassembled WGS sequence"/>
</dbReference>
<keyword evidence="2" id="KW-1185">Reference proteome</keyword>
<sequence length="37" mass="4183">MPAEWDIPDTLAAFFIVTWFTSKQVFYSGISDRPSTG</sequence>
<dbReference type="AlphaFoldDB" id="W6QJS2"/>
<evidence type="ECO:0000313" key="2">
    <source>
        <dbReference type="Proteomes" id="UP000030686"/>
    </source>
</evidence>
<proteinExistence type="predicted"/>
<reference evidence="1" key="1">
    <citation type="journal article" date="2014" name="Nat. Commun.">
        <title>Multiple recent horizontal transfers of a large genomic region in cheese making fungi.</title>
        <authorList>
            <person name="Cheeseman K."/>
            <person name="Ropars J."/>
            <person name="Renault P."/>
            <person name="Dupont J."/>
            <person name="Gouzy J."/>
            <person name="Branca A."/>
            <person name="Abraham A.L."/>
            <person name="Ceppi M."/>
            <person name="Conseiller E."/>
            <person name="Debuchy R."/>
            <person name="Malagnac F."/>
            <person name="Goarin A."/>
            <person name="Silar P."/>
            <person name="Lacoste S."/>
            <person name="Sallet E."/>
            <person name="Bensimon A."/>
            <person name="Giraud T."/>
            <person name="Brygoo Y."/>
        </authorList>
    </citation>
    <scope>NUCLEOTIDE SEQUENCE [LARGE SCALE GENOMIC DNA]</scope>
    <source>
        <strain evidence="1">FM164</strain>
    </source>
</reference>
<name>W6QJS2_PENRF</name>
<dbReference type="EMBL" id="HG792017">
    <property type="protein sequence ID" value="CDM34469.1"/>
    <property type="molecule type" value="Genomic_DNA"/>
</dbReference>
<gene>
    <name evidence="1" type="ORF">PROQFM164_S03g001193</name>
</gene>